<dbReference type="InterPro" id="IPR002777">
    <property type="entry name" value="PFD_beta-like"/>
</dbReference>
<proteinExistence type="inferred from homology"/>
<comment type="similarity">
    <text evidence="3">Belongs to the prefoldin subunit beta family.</text>
</comment>
<name>A0A9Q0RV68_9DIPT</name>
<evidence type="ECO:0000256" key="5">
    <source>
        <dbReference type="ARBA" id="ARBA00016313"/>
    </source>
</evidence>
<dbReference type="OrthoDB" id="20282at2759"/>
<evidence type="ECO:0000256" key="2">
    <source>
        <dbReference type="ARBA" id="ARBA00004496"/>
    </source>
</evidence>
<dbReference type="GO" id="GO:0006457">
    <property type="term" value="P:protein folding"/>
    <property type="evidence" value="ECO:0007669"/>
    <property type="project" value="InterPro"/>
</dbReference>
<comment type="subunit">
    <text evidence="4">Heterohexamer of two PFD-alpha type and four PFD-beta type subunits.</text>
</comment>
<dbReference type="AlphaFoldDB" id="A0A9Q0RV68"/>
<dbReference type="GO" id="GO:0051082">
    <property type="term" value="F:unfolded protein binding"/>
    <property type="evidence" value="ECO:0007669"/>
    <property type="project" value="InterPro"/>
</dbReference>
<dbReference type="PANTHER" id="PTHR21162:SF0">
    <property type="entry name" value="P53 AND DNA DAMAGE-REGULATED PROTEIN 1"/>
    <property type="match status" value="1"/>
</dbReference>
<dbReference type="InterPro" id="IPR030482">
    <property type="entry name" value="PDRG1"/>
</dbReference>
<keyword evidence="10" id="KW-1185">Reference proteome</keyword>
<sequence>MMDDATKTINLLIETERLADKILQNKHEIVALDKRRQHTREAIREVEKSDEKKAWIAVGSMLIEMKKEKALELLQKDQNVINQEINKLRSDQKVLVGQHRDLEFADPLKGFDLNPLSRDEVGAFRTNLPGF</sequence>
<evidence type="ECO:0000256" key="7">
    <source>
        <dbReference type="ARBA" id="ARBA00023186"/>
    </source>
</evidence>
<dbReference type="PANTHER" id="PTHR21162">
    <property type="entry name" value="P53 AND DNA DAMAGE-REGULATED PROTEIN"/>
    <property type="match status" value="1"/>
</dbReference>
<dbReference type="SUPFAM" id="SSF46579">
    <property type="entry name" value="Prefoldin"/>
    <property type="match status" value="1"/>
</dbReference>
<evidence type="ECO:0000256" key="1">
    <source>
        <dbReference type="ARBA" id="ARBA00003581"/>
    </source>
</evidence>
<evidence type="ECO:0000313" key="10">
    <source>
        <dbReference type="Proteomes" id="UP001151699"/>
    </source>
</evidence>
<comment type="subunit">
    <text evidence="8">Component of the PAQosome complex which is responsible for the biogenesis of several protein complexes and which consists of R2TP complex members RUVBL1, RUVBL2, RPAP3 and PIH1D1, URI complex members PFDN2, PFDN6, PDRG1, UXT and URI1 as well as ASDURF, POLR2E and DNAAF10/WDR92.</text>
</comment>
<evidence type="ECO:0000256" key="6">
    <source>
        <dbReference type="ARBA" id="ARBA00022490"/>
    </source>
</evidence>
<reference evidence="9" key="1">
    <citation type="submission" date="2022-07" db="EMBL/GenBank/DDBJ databases">
        <authorList>
            <person name="Trinca V."/>
            <person name="Uliana J.V.C."/>
            <person name="Torres T.T."/>
            <person name="Ward R.J."/>
            <person name="Monesi N."/>
        </authorList>
    </citation>
    <scope>NUCLEOTIDE SEQUENCE</scope>
    <source>
        <strain evidence="9">HSMRA1968</strain>
        <tissue evidence="9">Whole embryos</tissue>
    </source>
</reference>
<dbReference type="Proteomes" id="UP001151699">
    <property type="component" value="Unassembled WGS sequence"/>
</dbReference>
<keyword evidence="7" id="KW-0143">Chaperone</keyword>
<keyword evidence="6" id="KW-0963">Cytoplasm</keyword>
<evidence type="ECO:0000256" key="3">
    <source>
        <dbReference type="ARBA" id="ARBA00008045"/>
    </source>
</evidence>
<organism evidence="9 10">
    <name type="scientific">Pseudolycoriella hygida</name>
    <dbReference type="NCBI Taxonomy" id="35572"/>
    <lineage>
        <taxon>Eukaryota</taxon>
        <taxon>Metazoa</taxon>
        <taxon>Ecdysozoa</taxon>
        <taxon>Arthropoda</taxon>
        <taxon>Hexapoda</taxon>
        <taxon>Insecta</taxon>
        <taxon>Pterygota</taxon>
        <taxon>Neoptera</taxon>
        <taxon>Endopterygota</taxon>
        <taxon>Diptera</taxon>
        <taxon>Nematocera</taxon>
        <taxon>Sciaroidea</taxon>
        <taxon>Sciaridae</taxon>
        <taxon>Pseudolycoriella</taxon>
    </lineage>
</organism>
<dbReference type="GO" id="GO:0016272">
    <property type="term" value="C:prefoldin complex"/>
    <property type="evidence" value="ECO:0007669"/>
    <property type="project" value="InterPro"/>
</dbReference>
<dbReference type="Pfam" id="PF01920">
    <property type="entry name" value="Prefoldin_2"/>
    <property type="match status" value="1"/>
</dbReference>
<evidence type="ECO:0000256" key="4">
    <source>
        <dbReference type="ARBA" id="ARBA00011695"/>
    </source>
</evidence>
<gene>
    <name evidence="9" type="primary">Pdrg1</name>
    <name evidence="9" type="ORF">Bhyg_16962</name>
</gene>
<evidence type="ECO:0000256" key="8">
    <source>
        <dbReference type="ARBA" id="ARBA00026022"/>
    </source>
</evidence>
<comment type="function">
    <text evidence="1">May play a role in chaperone-mediated protein folding.</text>
</comment>
<dbReference type="GO" id="GO:0005737">
    <property type="term" value="C:cytoplasm"/>
    <property type="evidence" value="ECO:0007669"/>
    <property type="project" value="UniProtKB-SubCell"/>
</dbReference>
<accession>A0A9Q0RV68</accession>
<comment type="subcellular location">
    <subcellularLocation>
        <location evidence="2">Cytoplasm</location>
    </subcellularLocation>
</comment>
<protein>
    <recommendedName>
        <fullName evidence="5">p53 and DNA damage-regulated protein 1</fullName>
    </recommendedName>
</protein>
<evidence type="ECO:0000313" key="9">
    <source>
        <dbReference type="EMBL" id="KAJ6633087.1"/>
    </source>
</evidence>
<dbReference type="EMBL" id="WJQU01002221">
    <property type="protein sequence ID" value="KAJ6633087.1"/>
    <property type="molecule type" value="Genomic_DNA"/>
</dbReference>
<comment type="caution">
    <text evidence="9">The sequence shown here is derived from an EMBL/GenBank/DDBJ whole genome shotgun (WGS) entry which is preliminary data.</text>
</comment>
<dbReference type="Gene3D" id="1.10.287.370">
    <property type="match status" value="1"/>
</dbReference>
<dbReference type="InterPro" id="IPR009053">
    <property type="entry name" value="Prefoldin"/>
</dbReference>
<dbReference type="CDD" id="cd22860">
    <property type="entry name" value="PDRG1"/>
    <property type="match status" value="1"/>
</dbReference>